<sequence>MANEKILIADDDKNICELLRLYLAKEGYTTCIANDGEAAFAAFEKEKPNLVLLDIMMPKMDGWEVCRKIRAVDNTPVIMLTAKGETFDKVLGLELGADDYVVKPFDSKEVVARIKAVLRRCVPAQAAPDGVISYDNLSVDLTRYELKVKGNVVDAPPKELELLYYLASHPNRVFTRDQLLDEVWGFEYYGDSRTIDVHVKRLREKLEGTSDQWSLKTVWGVGYKFEVKE</sequence>
<feature type="modified residue" description="4-aspartylphosphate" evidence="8">
    <location>
        <position position="54"/>
    </location>
</feature>
<evidence type="ECO:0000256" key="6">
    <source>
        <dbReference type="ARBA" id="ARBA00023163"/>
    </source>
</evidence>
<evidence type="ECO:0000256" key="7">
    <source>
        <dbReference type="ARBA" id="ARBA00024867"/>
    </source>
</evidence>
<dbReference type="InterPro" id="IPR036388">
    <property type="entry name" value="WH-like_DNA-bd_sf"/>
</dbReference>
<dbReference type="InterPro" id="IPR011006">
    <property type="entry name" value="CheY-like_superfamily"/>
</dbReference>
<evidence type="ECO:0000256" key="5">
    <source>
        <dbReference type="ARBA" id="ARBA00023125"/>
    </source>
</evidence>
<dbReference type="CDD" id="cd00383">
    <property type="entry name" value="trans_reg_C"/>
    <property type="match status" value="1"/>
</dbReference>
<protein>
    <recommendedName>
        <fullName evidence="1">Stage 0 sporulation protein A homolog</fullName>
    </recommendedName>
</protein>
<keyword evidence="2 8" id="KW-0597">Phosphoprotein</keyword>
<gene>
    <name evidence="12" type="ORF">WMO24_14100</name>
</gene>
<feature type="domain" description="OmpR/PhoB-type" evidence="11">
    <location>
        <begin position="129"/>
        <end position="227"/>
    </location>
</feature>
<dbReference type="SMART" id="SM00448">
    <property type="entry name" value="REC"/>
    <property type="match status" value="1"/>
</dbReference>
<comment type="caution">
    <text evidence="12">The sequence shown here is derived from an EMBL/GenBank/DDBJ whole genome shotgun (WGS) entry which is preliminary data.</text>
</comment>
<evidence type="ECO:0000256" key="8">
    <source>
        <dbReference type="PROSITE-ProRule" id="PRU00169"/>
    </source>
</evidence>
<evidence type="ECO:0000256" key="2">
    <source>
        <dbReference type="ARBA" id="ARBA00022553"/>
    </source>
</evidence>
<dbReference type="InterPro" id="IPR001867">
    <property type="entry name" value="OmpR/PhoB-type_DNA-bd"/>
</dbReference>
<evidence type="ECO:0000313" key="12">
    <source>
        <dbReference type="EMBL" id="MEQ2521550.1"/>
    </source>
</evidence>
<dbReference type="SUPFAM" id="SSF46894">
    <property type="entry name" value="C-terminal effector domain of the bipartite response regulators"/>
    <property type="match status" value="1"/>
</dbReference>
<keyword evidence="3" id="KW-0902">Two-component regulatory system</keyword>
<dbReference type="Proteomes" id="UP001477672">
    <property type="component" value="Unassembled WGS sequence"/>
</dbReference>
<dbReference type="Gene3D" id="1.10.10.10">
    <property type="entry name" value="Winged helix-like DNA-binding domain superfamily/Winged helix DNA-binding domain"/>
    <property type="match status" value="1"/>
</dbReference>
<evidence type="ECO:0000256" key="3">
    <source>
        <dbReference type="ARBA" id="ARBA00023012"/>
    </source>
</evidence>
<keyword evidence="13" id="KW-1185">Reference proteome</keyword>
<dbReference type="Gene3D" id="6.10.250.690">
    <property type="match status" value="1"/>
</dbReference>
<feature type="domain" description="Response regulatory" evidence="10">
    <location>
        <begin position="5"/>
        <end position="118"/>
    </location>
</feature>
<dbReference type="Pfam" id="PF00486">
    <property type="entry name" value="Trans_reg_C"/>
    <property type="match status" value="1"/>
</dbReference>
<dbReference type="InterPro" id="IPR016032">
    <property type="entry name" value="Sig_transdc_resp-reg_C-effctor"/>
</dbReference>
<keyword evidence="4" id="KW-0805">Transcription regulation</keyword>
<evidence type="ECO:0000256" key="1">
    <source>
        <dbReference type="ARBA" id="ARBA00018672"/>
    </source>
</evidence>
<name>A0ABV1GIB6_9FIRM</name>
<dbReference type="SUPFAM" id="SSF52172">
    <property type="entry name" value="CheY-like"/>
    <property type="match status" value="1"/>
</dbReference>
<keyword evidence="6" id="KW-0804">Transcription</keyword>
<dbReference type="Gene3D" id="3.40.50.2300">
    <property type="match status" value="1"/>
</dbReference>
<dbReference type="PANTHER" id="PTHR48111:SF21">
    <property type="entry name" value="DNA-BINDING DUAL MASTER TRANSCRIPTIONAL REGULATOR RPAA"/>
    <property type="match status" value="1"/>
</dbReference>
<dbReference type="PROSITE" id="PS51755">
    <property type="entry name" value="OMPR_PHOB"/>
    <property type="match status" value="1"/>
</dbReference>
<keyword evidence="5 9" id="KW-0238">DNA-binding</keyword>
<dbReference type="SMART" id="SM00862">
    <property type="entry name" value="Trans_reg_C"/>
    <property type="match status" value="1"/>
</dbReference>
<feature type="DNA-binding region" description="OmpR/PhoB-type" evidence="9">
    <location>
        <begin position="129"/>
        <end position="227"/>
    </location>
</feature>
<evidence type="ECO:0000256" key="9">
    <source>
        <dbReference type="PROSITE-ProRule" id="PRU01091"/>
    </source>
</evidence>
<dbReference type="Pfam" id="PF00072">
    <property type="entry name" value="Response_reg"/>
    <property type="match status" value="1"/>
</dbReference>
<evidence type="ECO:0000313" key="13">
    <source>
        <dbReference type="Proteomes" id="UP001477672"/>
    </source>
</evidence>
<dbReference type="EMBL" id="JBBMFA010000111">
    <property type="protein sequence ID" value="MEQ2521550.1"/>
    <property type="molecule type" value="Genomic_DNA"/>
</dbReference>
<comment type="function">
    <text evidence="7">May play the central regulatory role in sporulation. It may be an element of the effector pathway responsible for the activation of sporulation genes in response to nutritional stress. Spo0A may act in concert with spo0H (a sigma factor) to control the expression of some genes that are critical to the sporulation process.</text>
</comment>
<dbReference type="RefSeq" id="WP_349217008.1">
    <property type="nucleotide sequence ID" value="NZ_JBBMFA010000111.1"/>
</dbReference>
<dbReference type="PROSITE" id="PS50110">
    <property type="entry name" value="RESPONSE_REGULATORY"/>
    <property type="match status" value="1"/>
</dbReference>
<dbReference type="InterPro" id="IPR001789">
    <property type="entry name" value="Sig_transdc_resp-reg_receiver"/>
</dbReference>
<evidence type="ECO:0000259" key="10">
    <source>
        <dbReference type="PROSITE" id="PS50110"/>
    </source>
</evidence>
<organism evidence="12 13">
    <name type="scientific">Ruthenibacterium intestinale</name>
    <dbReference type="NCBI Taxonomy" id="3133163"/>
    <lineage>
        <taxon>Bacteria</taxon>
        <taxon>Bacillati</taxon>
        <taxon>Bacillota</taxon>
        <taxon>Clostridia</taxon>
        <taxon>Eubacteriales</taxon>
        <taxon>Oscillospiraceae</taxon>
        <taxon>Ruthenibacterium</taxon>
    </lineage>
</organism>
<evidence type="ECO:0000259" key="11">
    <source>
        <dbReference type="PROSITE" id="PS51755"/>
    </source>
</evidence>
<dbReference type="InterPro" id="IPR039420">
    <property type="entry name" value="WalR-like"/>
</dbReference>
<proteinExistence type="predicted"/>
<dbReference type="PANTHER" id="PTHR48111">
    <property type="entry name" value="REGULATOR OF RPOS"/>
    <property type="match status" value="1"/>
</dbReference>
<reference evidence="12 13" key="1">
    <citation type="submission" date="2024-03" db="EMBL/GenBank/DDBJ databases">
        <title>Human intestinal bacterial collection.</title>
        <authorList>
            <person name="Pauvert C."/>
            <person name="Hitch T.C.A."/>
            <person name="Clavel T."/>
        </authorList>
    </citation>
    <scope>NUCLEOTIDE SEQUENCE [LARGE SCALE GENOMIC DNA]</scope>
    <source>
        <strain evidence="12 13">CLA-JM-H11</strain>
    </source>
</reference>
<accession>A0ABV1GIB6</accession>
<evidence type="ECO:0000256" key="4">
    <source>
        <dbReference type="ARBA" id="ARBA00023015"/>
    </source>
</evidence>